<dbReference type="InterPro" id="IPR050789">
    <property type="entry name" value="Diverse_Enzym_Activities"/>
</dbReference>
<dbReference type="Proteomes" id="UP000266649">
    <property type="component" value="Unassembled WGS sequence"/>
</dbReference>
<evidence type="ECO:0000313" key="2">
    <source>
        <dbReference type="EMBL" id="RID91769.1"/>
    </source>
</evidence>
<evidence type="ECO:0000313" key="3">
    <source>
        <dbReference type="Proteomes" id="UP000266649"/>
    </source>
</evidence>
<dbReference type="InterPro" id="IPR012338">
    <property type="entry name" value="Beta-lactam/transpept-like"/>
</dbReference>
<dbReference type="Gene3D" id="3.40.710.10">
    <property type="entry name" value="DD-peptidase/beta-lactamase superfamily"/>
    <property type="match status" value="1"/>
</dbReference>
<evidence type="ECO:0000259" key="1">
    <source>
        <dbReference type="Pfam" id="PF00144"/>
    </source>
</evidence>
<gene>
    <name evidence="2" type="ORF">D2N39_11025</name>
</gene>
<dbReference type="AlphaFoldDB" id="A0A398BM47"/>
<organism evidence="2 3">
    <name type="scientific">Gemmobacter lutimaris</name>
    <dbReference type="NCBI Taxonomy" id="2306023"/>
    <lineage>
        <taxon>Bacteria</taxon>
        <taxon>Pseudomonadati</taxon>
        <taxon>Pseudomonadota</taxon>
        <taxon>Alphaproteobacteria</taxon>
        <taxon>Rhodobacterales</taxon>
        <taxon>Paracoccaceae</taxon>
        <taxon>Gemmobacter</taxon>
    </lineage>
</organism>
<protein>
    <submittedName>
        <fullName evidence="2">Class C beta-lactamase-related serine hydrolase</fullName>
    </submittedName>
</protein>
<keyword evidence="2" id="KW-0378">Hydrolase</keyword>
<dbReference type="SUPFAM" id="SSF56601">
    <property type="entry name" value="beta-lactamase/transpeptidase-like"/>
    <property type="match status" value="1"/>
</dbReference>
<proteinExistence type="predicted"/>
<dbReference type="Pfam" id="PF00144">
    <property type="entry name" value="Beta-lactamase"/>
    <property type="match status" value="1"/>
</dbReference>
<dbReference type="PANTHER" id="PTHR43283">
    <property type="entry name" value="BETA-LACTAMASE-RELATED"/>
    <property type="match status" value="1"/>
</dbReference>
<dbReference type="RefSeq" id="WP_119134831.1">
    <property type="nucleotide sequence ID" value="NZ_QXXQ01000005.1"/>
</dbReference>
<accession>A0A398BM47</accession>
<keyword evidence="3" id="KW-1185">Reference proteome</keyword>
<dbReference type="PANTHER" id="PTHR43283:SF14">
    <property type="entry name" value="BLL8153 PROTEIN"/>
    <property type="match status" value="1"/>
</dbReference>
<dbReference type="GO" id="GO:0016787">
    <property type="term" value="F:hydrolase activity"/>
    <property type="evidence" value="ECO:0007669"/>
    <property type="project" value="UniProtKB-KW"/>
</dbReference>
<dbReference type="OrthoDB" id="9814204at2"/>
<reference evidence="2 3" key="1">
    <citation type="submission" date="2018-09" db="EMBL/GenBank/DDBJ databases">
        <title>Gemmobacter lutimaris sp. nov., a marine bacterium isolated from tidal flat.</title>
        <authorList>
            <person name="Lee D.W."/>
            <person name="Yoo Y."/>
            <person name="Kim J.-J."/>
            <person name="Kim B.S."/>
        </authorList>
    </citation>
    <scope>NUCLEOTIDE SEQUENCE [LARGE SCALE GENOMIC DNA]</scope>
    <source>
        <strain evidence="2 3">YJ-T1-11</strain>
    </source>
</reference>
<feature type="domain" description="Beta-lactamase-related" evidence="1">
    <location>
        <begin position="89"/>
        <end position="354"/>
    </location>
</feature>
<sequence>MRRLMKFLGVLLLVVAALAVWKREEIGRLQSVLTLFDADRITDNFSHMDAAFLSVPVPKGDGPALPLPPGPAFTLPAETDAWIAERHVTALVIVKDGQLRHESYYLGTGPMDRRISWSVAKSFLSALMGTLVAEGTIDLDAPVERYAPALKGSAYEGATVRQVANMTSGVAFNEDYLDFWSDINKMGRVLALGGSMDDFAAGITARRGPPGGPWQYVSIDTHVLGMVIRGASGREIADLMSDRILEPLGLEVEPYYLTDGYGQPFVLGGLNLITRDYARVGELFRREGQIDGRQIVPRDWVDASTRPQADTPAGGMGYGYQWWIPPQAEPGEFMAQGVYGQFIYVNRRAGVTIASNAADRGFTAAGVEGQNVAMFRSLVRALEARDG</sequence>
<name>A0A398BM47_9RHOB</name>
<comment type="caution">
    <text evidence="2">The sequence shown here is derived from an EMBL/GenBank/DDBJ whole genome shotgun (WGS) entry which is preliminary data.</text>
</comment>
<dbReference type="EMBL" id="QXXQ01000005">
    <property type="protein sequence ID" value="RID91769.1"/>
    <property type="molecule type" value="Genomic_DNA"/>
</dbReference>
<dbReference type="InterPro" id="IPR001466">
    <property type="entry name" value="Beta-lactam-related"/>
</dbReference>